<comment type="subcellular location">
    <subcellularLocation>
        <location evidence="1">Membrane</location>
        <topology evidence="1">Multi-pass membrane protein</topology>
    </subcellularLocation>
</comment>
<feature type="compositionally biased region" description="Polar residues" evidence="5">
    <location>
        <begin position="16"/>
        <end position="29"/>
    </location>
</feature>
<dbReference type="GO" id="GO:0045036">
    <property type="term" value="P:protein targeting to chloroplast"/>
    <property type="evidence" value="ECO:0007669"/>
    <property type="project" value="TreeGrafter"/>
</dbReference>
<dbReference type="PANTHER" id="PTHR14110:SF1">
    <property type="entry name" value="CHLOROPLASTIC IMPORT INNER MEMBRANE TRANSLOCASE SUBUNIT TIM22-2-RELATED"/>
    <property type="match status" value="1"/>
</dbReference>
<name>A0A8J5Y8E5_9ROSI</name>
<reference evidence="6 7" key="1">
    <citation type="journal article" date="2021" name="bioRxiv">
        <title>The Gossypium anomalum genome as a resource for cotton improvement and evolutionary analysis of hybrid incompatibility.</title>
        <authorList>
            <person name="Grover C.E."/>
            <person name="Yuan D."/>
            <person name="Arick M.A."/>
            <person name="Miller E.R."/>
            <person name="Hu G."/>
            <person name="Peterson D.G."/>
            <person name="Wendel J.F."/>
            <person name="Udall J.A."/>
        </authorList>
    </citation>
    <scope>NUCLEOTIDE SEQUENCE [LARGE SCALE GENOMIC DNA]</scope>
    <source>
        <strain evidence="6">JFW-Udall</strain>
        <tissue evidence="6">Leaf</tissue>
    </source>
</reference>
<evidence type="ECO:0000256" key="2">
    <source>
        <dbReference type="ARBA" id="ARBA00022692"/>
    </source>
</evidence>
<dbReference type="PANTHER" id="PTHR14110">
    <property type="entry name" value="MITOCHONDRIAL IMPORT INNER MEMBRANE TRANSLOCASE SUBUNIT TIM22"/>
    <property type="match status" value="1"/>
</dbReference>
<dbReference type="Proteomes" id="UP000701853">
    <property type="component" value="Chromosome 11"/>
</dbReference>
<dbReference type="AlphaFoldDB" id="A0A8J5Y8E5"/>
<organism evidence="6 7">
    <name type="scientific">Gossypium anomalum</name>
    <dbReference type="NCBI Taxonomy" id="47600"/>
    <lineage>
        <taxon>Eukaryota</taxon>
        <taxon>Viridiplantae</taxon>
        <taxon>Streptophyta</taxon>
        <taxon>Embryophyta</taxon>
        <taxon>Tracheophyta</taxon>
        <taxon>Spermatophyta</taxon>
        <taxon>Magnoliopsida</taxon>
        <taxon>eudicotyledons</taxon>
        <taxon>Gunneridae</taxon>
        <taxon>Pentapetalae</taxon>
        <taxon>rosids</taxon>
        <taxon>malvids</taxon>
        <taxon>Malvales</taxon>
        <taxon>Malvaceae</taxon>
        <taxon>Malvoideae</taxon>
        <taxon>Gossypium</taxon>
    </lineage>
</organism>
<proteinExistence type="predicted"/>
<keyword evidence="4" id="KW-0472">Membrane</keyword>
<evidence type="ECO:0000313" key="6">
    <source>
        <dbReference type="EMBL" id="KAG8479339.1"/>
    </source>
</evidence>
<feature type="region of interest" description="Disordered" evidence="5">
    <location>
        <begin position="1"/>
        <end position="30"/>
    </location>
</feature>
<sequence>MAASDSSSSSTETDVETNPSPDPNSSKAITPNPPIFNPPAVCLFKFAGDSAAGALMGSIFGYGSGLIKKKDFKSSFMDAGSHAKTFAVLSGIHSLVVCFLKRLRRKADVINAGIAGCCTGLALSFPGTPQTLLQSCLTFGALSFILEGLNKQQPAALAHSFSVRNKNETHPLALPISLPLPDELKGPFSSFCKSLVKPNKGSSRKGISQASYAYMSFILRVDIQTPGWENTMIKVLKGIPGATFSIDPNGITRVSGNVDPGKTLKLLAKAGKHAQLYCIDSRDGNQVSERRNYGHQFLDDHHGRYWQANHQYYHHPYDPIPRPPQYLPQPPMLPPPLHYFDSEPAQCTIMVNANGDGLFQKQFFKMLSIEQSTGLNNIKYNNLRSVTIRENHSMILETITPLPRHHFIDMFSSSEQYLSFGLRVDPQSPGWYESLTKILKTIKGATYTIDAEQGMAFVSGRANSKSILKKLRKSGLEVAWIKTGKLNIYSSHGHGYYQTNPYLQYPYKYCHPYGYYSTLNPSSQSFGLRVDPQSPGWYENLTKILKLIKGATYTIDAEQGMALISGRANSKSILKKLKKSGSEVAWIKTGKPDTYGSHGHGYYQTNPCLRYPYQYPQHPNYHYNTKYGDPYVPNPPHFEPYGYYSTRYY</sequence>
<dbReference type="GO" id="GO:0045039">
    <property type="term" value="P:protein insertion into mitochondrial inner membrane"/>
    <property type="evidence" value="ECO:0007669"/>
    <property type="project" value="InterPro"/>
</dbReference>
<dbReference type="Pfam" id="PF02466">
    <property type="entry name" value="Tim17"/>
    <property type="match status" value="1"/>
</dbReference>
<dbReference type="OrthoDB" id="951156at2759"/>
<feature type="compositionally biased region" description="Low complexity" evidence="5">
    <location>
        <begin position="1"/>
        <end position="10"/>
    </location>
</feature>
<keyword evidence="3" id="KW-1133">Transmembrane helix</keyword>
<dbReference type="GO" id="GO:0009941">
    <property type="term" value="C:chloroplast envelope"/>
    <property type="evidence" value="ECO:0007669"/>
    <property type="project" value="TreeGrafter"/>
</dbReference>
<evidence type="ECO:0000256" key="3">
    <source>
        <dbReference type="ARBA" id="ARBA00022989"/>
    </source>
</evidence>
<evidence type="ECO:0000256" key="5">
    <source>
        <dbReference type="SAM" id="MobiDB-lite"/>
    </source>
</evidence>
<keyword evidence="2" id="KW-0812">Transmembrane</keyword>
<keyword evidence="7" id="KW-1185">Reference proteome</keyword>
<accession>A0A8J5Y8E5</accession>
<evidence type="ECO:0000313" key="7">
    <source>
        <dbReference type="Proteomes" id="UP000701853"/>
    </source>
</evidence>
<comment type="caution">
    <text evidence="6">The sequence shown here is derived from an EMBL/GenBank/DDBJ whole genome shotgun (WGS) entry which is preliminary data.</text>
</comment>
<dbReference type="GO" id="GO:0042721">
    <property type="term" value="C:TIM22 mitochondrial import inner membrane insertion complex"/>
    <property type="evidence" value="ECO:0007669"/>
    <property type="project" value="InterPro"/>
</dbReference>
<evidence type="ECO:0000256" key="4">
    <source>
        <dbReference type="ARBA" id="ARBA00023136"/>
    </source>
</evidence>
<gene>
    <name evidence="6" type="ORF">CXB51_029140</name>
</gene>
<dbReference type="GO" id="GO:0008320">
    <property type="term" value="F:protein transmembrane transporter activity"/>
    <property type="evidence" value="ECO:0007669"/>
    <property type="project" value="TreeGrafter"/>
</dbReference>
<evidence type="ECO:0000256" key="1">
    <source>
        <dbReference type="ARBA" id="ARBA00004141"/>
    </source>
</evidence>
<dbReference type="EMBL" id="JAHUZN010000011">
    <property type="protein sequence ID" value="KAG8479339.1"/>
    <property type="molecule type" value="Genomic_DNA"/>
</dbReference>
<protein>
    <submittedName>
        <fullName evidence="6">Uncharacterized protein</fullName>
    </submittedName>
</protein>
<dbReference type="InterPro" id="IPR039175">
    <property type="entry name" value="TIM22"/>
</dbReference>